<feature type="transmembrane region" description="Helical" evidence="1">
    <location>
        <begin position="93"/>
        <end position="113"/>
    </location>
</feature>
<organism evidence="3 4">
    <name type="scientific">Candidatus Harrisonbacteria bacterium CG10_big_fil_rev_8_21_14_0_10_38_8</name>
    <dbReference type="NCBI Taxonomy" id="1974582"/>
    <lineage>
        <taxon>Bacteria</taxon>
        <taxon>Candidatus Harrisoniibacteriota</taxon>
    </lineage>
</organism>
<keyword evidence="1" id="KW-0812">Transmembrane</keyword>
<keyword evidence="2" id="KW-0732">Signal</keyword>
<sequence>MRKFLIIFLISFIFLGSALPALAIGEPQPVDLNVPLPDGSGGFSSSLSPEAYIIGAYKWGVGLAVLLAVASITFAGVQYILSAGNVTSKESALGRLKSSVLGLVLLLGSFLILRTINPDILNPVNLNVVESLTAESVSGARFSDLIDESGGEVTFTGTGPSNEAATKAYLAINNYPEEDVASEFKDIANAILEEAQEWGSGTDDGPDEVFGDFNGGNDASSDDFWEYIDDYLSESDGELKLLYRNTLIVASNKVISYFNTLPDSSKYLNTMAKYFNSFYGEHREVALELLTTDPFRALRDSE</sequence>
<dbReference type="AlphaFoldDB" id="A0A2M6WK89"/>
<protein>
    <recommendedName>
        <fullName evidence="5">DUF4129 domain-containing protein</fullName>
    </recommendedName>
</protein>
<evidence type="ECO:0000313" key="3">
    <source>
        <dbReference type="EMBL" id="PIT93218.1"/>
    </source>
</evidence>
<evidence type="ECO:0008006" key="5">
    <source>
        <dbReference type="Google" id="ProtNLM"/>
    </source>
</evidence>
<feature type="transmembrane region" description="Helical" evidence="1">
    <location>
        <begin position="59"/>
        <end position="81"/>
    </location>
</feature>
<accession>A0A2M6WK89</accession>
<feature type="chain" id="PRO_5014597920" description="DUF4129 domain-containing protein" evidence="2">
    <location>
        <begin position="24"/>
        <end position="302"/>
    </location>
</feature>
<keyword evidence="1" id="KW-1133">Transmembrane helix</keyword>
<evidence type="ECO:0000313" key="4">
    <source>
        <dbReference type="Proteomes" id="UP000229112"/>
    </source>
</evidence>
<proteinExistence type="predicted"/>
<comment type="caution">
    <text evidence="3">The sequence shown here is derived from an EMBL/GenBank/DDBJ whole genome shotgun (WGS) entry which is preliminary data.</text>
</comment>
<reference evidence="4" key="1">
    <citation type="submission" date="2017-09" db="EMBL/GenBank/DDBJ databases">
        <title>Depth-based differentiation of microbial function through sediment-hosted aquifers and enrichment of novel symbionts in the deep terrestrial subsurface.</title>
        <authorList>
            <person name="Probst A.J."/>
            <person name="Ladd B."/>
            <person name="Jarett J.K."/>
            <person name="Geller-Mcgrath D.E."/>
            <person name="Sieber C.M.K."/>
            <person name="Emerson J.B."/>
            <person name="Anantharaman K."/>
            <person name="Thomas B.C."/>
            <person name="Malmstrom R."/>
            <person name="Stieglmeier M."/>
            <person name="Klingl A."/>
            <person name="Woyke T."/>
            <person name="Ryan C.M."/>
            <person name="Banfield J.F."/>
        </authorList>
    </citation>
    <scope>NUCLEOTIDE SEQUENCE [LARGE SCALE GENOMIC DNA]</scope>
</reference>
<evidence type="ECO:0000256" key="2">
    <source>
        <dbReference type="SAM" id="SignalP"/>
    </source>
</evidence>
<keyword evidence="1" id="KW-0472">Membrane</keyword>
<name>A0A2M6WK89_9BACT</name>
<gene>
    <name evidence="3" type="ORF">COU06_01210</name>
</gene>
<dbReference type="EMBL" id="PFAY01000009">
    <property type="protein sequence ID" value="PIT93218.1"/>
    <property type="molecule type" value="Genomic_DNA"/>
</dbReference>
<dbReference type="Proteomes" id="UP000229112">
    <property type="component" value="Unassembled WGS sequence"/>
</dbReference>
<evidence type="ECO:0000256" key="1">
    <source>
        <dbReference type="SAM" id="Phobius"/>
    </source>
</evidence>
<feature type="signal peptide" evidence="2">
    <location>
        <begin position="1"/>
        <end position="23"/>
    </location>
</feature>